<feature type="region of interest" description="Disordered" evidence="2">
    <location>
        <begin position="480"/>
        <end position="506"/>
    </location>
</feature>
<sequence length="640" mass="70783">MAKQLEVDAKKDEDVYDKMVCWCTETQKAKQKAIDEGAGRIESLSAEIEQGVALSARLQPEIDSLKKEAEKNKQALEQASAIRKKQSGEFEAESGDLKDSIAAVKKAVSILKKKDSAATSFLQVASKASQVKSALRQVFSRSHRWVDPAQLEQVGLRDMKDTDLLQLFKPGQSTGEIYGMLSQMLDTFQQNLKEISDEEKDNKAAFEKLQVAKSEEIETSAGQIRVKEKEKATADEQLAHDKKDKVEAEKALKEDQTFLESVKKKCANNDAEWDARQKARREEVKAIGQATQVLTDGRDKLEKKGVSFLQQQQRAHAAPSTLSHLLRATRKFNDPKLSALALRARVDSLGEVFKAIDDMISELKKKKGSEMKKKDFCKEQLADNKLQQEKQDRKKEDVGILLETLEEKIKKVSAEKDEVVSEIDTLNTELAKAAQEREEQNKAFQSGVNDQRETQKLLKGSLKVLSNYYDKASLLELGASEDRSQQVDSTTGLDAPAPKGFDDYKKNAGSKGVMAMLEHISQQAEAAEKQAVKDENAAQADYEKLAKDTTTNVASKTKEVESKKAAITKAEGELADAKTDQTNIDTAMKALVSAAGTLHSDCDFLLKNFELRQTSFDDEVGALIEAKGLMKGIGGQPAGE</sequence>
<proteinExistence type="predicted"/>
<reference evidence="3" key="1">
    <citation type="submission" date="2021-02" db="EMBL/GenBank/DDBJ databases">
        <authorList>
            <person name="Dougan E. K."/>
            <person name="Rhodes N."/>
            <person name="Thang M."/>
            <person name="Chan C."/>
        </authorList>
    </citation>
    <scope>NUCLEOTIDE SEQUENCE</scope>
</reference>
<feature type="coiled-coil region" evidence="1">
    <location>
        <begin position="517"/>
        <end position="580"/>
    </location>
</feature>
<protein>
    <submittedName>
        <fullName evidence="3">Uncharacterized protein</fullName>
    </submittedName>
</protein>
<feature type="coiled-coil region" evidence="1">
    <location>
        <begin position="395"/>
        <end position="443"/>
    </location>
</feature>
<name>A0A812YIN3_SYMPI</name>
<evidence type="ECO:0000313" key="4">
    <source>
        <dbReference type="Proteomes" id="UP000649617"/>
    </source>
</evidence>
<evidence type="ECO:0000313" key="3">
    <source>
        <dbReference type="EMBL" id="CAE7784143.1"/>
    </source>
</evidence>
<comment type="caution">
    <text evidence="3">The sequence shown here is derived from an EMBL/GenBank/DDBJ whole genome shotgun (WGS) entry which is preliminary data.</text>
</comment>
<keyword evidence="1" id="KW-0175">Coiled coil</keyword>
<gene>
    <name evidence="3" type="ORF">SPIL2461_LOCUS23354</name>
</gene>
<dbReference type="OrthoDB" id="423709at2759"/>
<dbReference type="Proteomes" id="UP000649617">
    <property type="component" value="Unassembled WGS sequence"/>
</dbReference>
<evidence type="ECO:0000256" key="2">
    <source>
        <dbReference type="SAM" id="MobiDB-lite"/>
    </source>
</evidence>
<dbReference type="AlphaFoldDB" id="A0A812YIN3"/>
<keyword evidence="4" id="KW-1185">Reference proteome</keyword>
<dbReference type="EMBL" id="CAJNIZ010048192">
    <property type="protein sequence ID" value="CAE7784143.1"/>
    <property type="molecule type" value="Genomic_DNA"/>
</dbReference>
<evidence type="ECO:0000256" key="1">
    <source>
        <dbReference type="SAM" id="Coils"/>
    </source>
</evidence>
<organism evidence="3 4">
    <name type="scientific">Symbiodinium pilosum</name>
    <name type="common">Dinoflagellate</name>
    <dbReference type="NCBI Taxonomy" id="2952"/>
    <lineage>
        <taxon>Eukaryota</taxon>
        <taxon>Sar</taxon>
        <taxon>Alveolata</taxon>
        <taxon>Dinophyceae</taxon>
        <taxon>Suessiales</taxon>
        <taxon>Symbiodiniaceae</taxon>
        <taxon>Symbiodinium</taxon>
    </lineage>
</organism>
<accession>A0A812YIN3</accession>